<protein>
    <submittedName>
        <fullName evidence="2">Uncharacterized protein</fullName>
    </submittedName>
</protein>
<feature type="compositionally biased region" description="Basic and acidic residues" evidence="1">
    <location>
        <begin position="1"/>
        <end position="13"/>
    </location>
</feature>
<comment type="caution">
    <text evidence="2">The sequence shown here is derived from an EMBL/GenBank/DDBJ whole genome shotgun (WGS) entry which is preliminary data.</text>
</comment>
<evidence type="ECO:0000313" key="2">
    <source>
        <dbReference type="EMBL" id="KAI3916788.1"/>
    </source>
</evidence>
<proteinExistence type="predicted"/>
<accession>A0AAD4SQ71</accession>
<reference evidence="2" key="1">
    <citation type="submission" date="2022-04" db="EMBL/GenBank/DDBJ databases">
        <title>A functionally conserved STORR gene fusion in Papaver species that diverged 16.8 million years ago.</title>
        <authorList>
            <person name="Catania T."/>
        </authorList>
    </citation>
    <scope>NUCLEOTIDE SEQUENCE</scope>
    <source>
        <strain evidence="2">S-188037</strain>
    </source>
</reference>
<name>A0AAD4SQ71_9MAGN</name>
<evidence type="ECO:0000256" key="1">
    <source>
        <dbReference type="SAM" id="MobiDB-lite"/>
    </source>
</evidence>
<keyword evidence="3" id="KW-1185">Reference proteome</keyword>
<sequence>ERSSKCVCDEVSHSHRASPVASNNQASTSRVVPCNEKSSTTHTTSPVSRPNEVQVPEGFTACQLPSWYKDGEVVDDAEISETDPMKEIHGMPIGFGAYTVCAMTAHVMTANVYKPTIPWPKDRIMFS</sequence>
<dbReference type="AlphaFoldDB" id="A0AAD4SQ71"/>
<organism evidence="2 3">
    <name type="scientific">Papaver atlanticum</name>
    <dbReference type="NCBI Taxonomy" id="357466"/>
    <lineage>
        <taxon>Eukaryota</taxon>
        <taxon>Viridiplantae</taxon>
        <taxon>Streptophyta</taxon>
        <taxon>Embryophyta</taxon>
        <taxon>Tracheophyta</taxon>
        <taxon>Spermatophyta</taxon>
        <taxon>Magnoliopsida</taxon>
        <taxon>Ranunculales</taxon>
        <taxon>Papaveraceae</taxon>
        <taxon>Papaveroideae</taxon>
        <taxon>Papaver</taxon>
    </lineage>
</organism>
<feature type="compositionally biased region" description="Polar residues" evidence="1">
    <location>
        <begin position="20"/>
        <end position="48"/>
    </location>
</feature>
<evidence type="ECO:0000313" key="3">
    <source>
        <dbReference type="Proteomes" id="UP001202328"/>
    </source>
</evidence>
<gene>
    <name evidence="2" type="ORF">MKW98_026259</name>
</gene>
<dbReference type="Proteomes" id="UP001202328">
    <property type="component" value="Unassembled WGS sequence"/>
</dbReference>
<feature type="non-terminal residue" evidence="2">
    <location>
        <position position="1"/>
    </location>
</feature>
<dbReference type="EMBL" id="JAJJMB010009055">
    <property type="protein sequence ID" value="KAI3916788.1"/>
    <property type="molecule type" value="Genomic_DNA"/>
</dbReference>
<feature type="region of interest" description="Disordered" evidence="1">
    <location>
        <begin position="1"/>
        <end position="52"/>
    </location>
</feature>